<dbReference type="EMBL" id="JBFOLK010000010">
    <property type="protein sequence ID" value="KAL2479360.1"/>
    <property type="molecule type" value="Genomic_DNA"/>
</dbReference>
<evidence type="ECO:0008006" key="5">
    <source>
        <dbReference type="Google" id="ProtNLM"/>
    </source>
</evidence>
<evidence type="ECO:0000256" key="1">
    <source>
        <dbReference type="SAM" id="Coils"/>
    </source>
</evidence>
<feature type="region of interest" description="Disordered" evidence="2">
    <location>
        <begin position="1"/>
        <end position="29"/>
    </location>
</feature>
<feature type="compositionally biased region" description="Basic and acidic residues" evidence="2">
    <location>
        <begin position="162"/>
        <end position="172"/>
    </location>
</feature>
<comment type="caution">
    <text evidence="3">The sequence shown here is derived from an EMBL/GenBank/DDBJ whole genome shotgun (WGS) entry which is preliminary data.</text>
</comment>
<evidence type="ECO:0000313" key="4">
    <source>
        <dbReference type="Proteomes" id="UP001604336"/>
    </source>
</evidence>
<evidence type="ECO:0000313" key="3">
    <source>
        <dbReference type="EMBL" id="KAL2479360.1"/>
    </source>
</evidence>
<proteinExistence type="predicted"/>
<name>A0ABD1QT25_9LAMI</name>
<feature type="region of interest" description="Disordered" evidence="2">
    <location>
        <begin position="162"/>
        <end position="199"/>
    </location>
</feature>
<keyword evidence="4" id="KW-1185">Reference proteome</keyword>
<sequence>MLAAQSPLSGSGTQMIHRPKSGRKPLQPMNSFLTQITINSKPKPKPNPECTEISPVDDCNKENALPIYAPPVKAEALDYESFDESLAEELGAIREKLERMRTEEEKTEKMMNERNLMLDLKMKELLNRGEFQNQLEIEVDRLYRLQEIKLYSMRVSSLRSLRDKEKERKMKGDQIMVNSTEHRDEMKDESLLQSPNLEE</sequence>
<protein>
    <recommendedName>
        <fullName evidence="5">High mobility group B protein 6</fullName>
    </recommendedName>
</protein>
<organism evidence="3 4">
    <name type="scientific">Abeliophyllum distichum</name>
    <dbReference type="NCBI Taxonomy" id="126358"/>
    <lineage>
        <taxon>Eukaryota</taxon>
        <taxon>Viridiplantae</taxon>
        <taxon>Streptophyta</taxon>
        <taxon>Embryophyta</taxon>
        <taxon>Tracheophyta</taxon>
        <taxon>Spermatophyta</taxon>
        <taxon>Magnoliopsida</taxon>
        <taxon>eudicotyledons</taxon>
        <taxon>Gunneridae</taxon>
        <taxon>Pentapetalae</taxon>
        <taxon>asterids</taxon>
        <taxon>lamiids</taxon>
        <taxon>Lamiales</taxon>
        <taxon>Oleaceae</taxon>
        <taxon>Forsythieae</taxon>
        <taxon>Abeliophyllum</taxon>
    </lineage>
</organism>
<feature type="coiled-coil region" evidence="1">
    <location>
        <begin position="87"/>
        <end position="114"/>
    </location>
</feature>
<keyword evidence="1" id="KW-0175">Coiled coil</keyword>
<gene>
    <name evidence="3" type="ORF">Adt_32326</name>
</gene>
<feature type="compositionally biased region" description="Polar residues" evidence="2">
    <location>
        <begin position="1"/>
        <end position="14"/>
    </location>
</feature>
<dbReference type="PANTHER" id="PTHR36790">
    <property type="entry name" value="MYELIN TRANSCRIPTION FACTOR"/>
    <property type="match status" value="1"/>
</dbReference>
<accession>A0ABD1QT25</accession>
<dbReference type="AlphaFoldDB" id="A0ABD1QT25"/>
<dbReference type="PANTHER" id="PTHR36790:SF1">
    <property type="entry name" value="MYELIN TRANSCRIPTION FACTOR"/>
    <property type="match status" value="1"/>
</dbReference>
<dbReference type="Proteomes" id="UP001604336">
    <property type="component" value="Unassembled WGS sequence"/>
</dbReference>
<reference evidence="4" key="1">
    <citation type="submission" date="2024-07" db="EMBL/GenBank/DDBJ databases">
        <title>Two chromosome-level genome assemblies of Korean endemic species Abeliophyllum distichum and Forsythia ovata (Oleaceae).</title>
        <authorList>
            <person name="Jang H."/>
        </authorList>
    </citation>
    <scope>NUCLEOTIDE SEQUENCE [LARGE SCALE GENOMIC DNA]</scope>
</reference>
<evidence type="ECO:0000256" key="2">
    <source>
        <dbReference type="SAM" id="MobiDB-lite"/>
    </source>
</evidence>
<feature type="compositionally biased region" description="Basic and acidic residues" evidence="2">
    <location>
        <begin position="180"/>
        <end position="190"/>
    </location>
</feature>